<reference evidence="1 2" key="1">
    <citation type="journal article" date="2013" name="Curr. Biol.">
        <title>The Genome of the Foraminiferan Reticulomyxa filosa.</title>
        <authorList>
            <person name="Glockner G."/>
            <person name="Hulsmann N."/>
            <person name="Schleicher M."/>
            <person name="Noegel A.A."/>
            <person name="Eichinger L."/>
            <person name="Gallinger C."/>
            <person name="Pawlowski J."/>
            <person name="Sierra R."/>
            <person name="Euteneuer U."/>
            <person name="Pillet L."/>
            <person name="Moustafa A."/>
            <person name="Platzer M."/>
            <person name="Groth M."/>
            <person name="Szafranski K."/>
            <person name="Schliwa M."/>
        </authorList>
    </citation>
    <scope>NUCLEOTIDE SEQUENCE [LARGE SCALE GENOMIC DNA]</scope>
</reference>
<dbReference type="AlphaFoldDB" id="X6NSL1"/>
<organism evidence="1 2">
    <name type="scientific">Reticulomyxa filosa</name>
    <dbReference type="NCBI Taxonomy" id="46433"/>
    <lineage>
        <taxon>Eukaryota</taxon>
        <taxon>Sar</taxon>
        <taxon>Rhizaria</taxon>
        <taxon>Retaria</taxon>
        <taxon>Foraminifera</taxon>
        <taxon>Monothalamids</taxon>
        <taxon>Reticulomyxidae</taxon>
        <taxon>Reticulomyxa</taxon>
    </lineage>
</organism>
<feature type="non-terminal residue" evidence="1">
    <location>
        <position position="1"/>
    </location>
</feature>
<accession>X6NSL1</accession>
<dbReference type="EMBL" id="ASPP01006395">
    <property type="protein sequence ID" value="ETO28903.1"/>
    <property type="molecule type" value="Genomic_DNA"/>
</dbReference>
<evidence type="ECO:0000313" key="1">
    <source>
        <dbReference type="EMBL" id="ETO28903.1"/>
    </source>
</evidence>
<dbReference type="Proteomes" id="UP000023152">
    <property type="component" value="Unassembled WGS sequence"/>
</dbReference>
<gene>
    <name evidence="1" type="ORF">RFI_08222</name>
</gene>
<name>X6NSL1_RETFI</name>
<comment type="caution">
    <text evidence="1">The sequence shown here is derived from an EMBL/GenBank/DDBJ whole genome shotgun (WGS) entry which is preliminary data.</text>
</comment>
<evidence type="ECO:0000313" key="2">
    <source>
        <dbReference type="Proteomes" id="UP000023152"/>
    </source>
</evidence>
<proteinExistence type="predicted"/>
<keyword evidence="2" id="KW-1185">Reference proteome</keyword>
<sequence length="255" mass="28495">NNNNNNNDNNNNNNNNEIALQSRSSQTRSFLYDIQEVLQEMKQMSNQYDHVWRACLISLLSTPNQSPALERISTTGSKPPMSKIEPVDNPCQIYLQISKDLQTRKPVLHAQVYFDSLSSAFPGHSMSTADPRNGRASTSFLPGDISASSATTTTTMTTTTTEAAKATTATTTTPLAPYLLKNQPAEDNVNEDVLEWLKTMGLTAEELSKLSDEELFQLLEEHNFDWGGFDAAYSPDDDVDLDLYGDDYMDEYFHD</sequence>
<protein>
    <submittedName>
        <fullName evidence="1">BEACH domain-containing protein</fullName>
    </submittedName>
</protein>